<keyword evidence="2" id="KW-1185">Reference proteome</keyword>
<protein>
    <submittedName>
        <fullName evidence="1">Multidrug transporter</fullName>
    </submittedName>
</protein>
<evidence type="ECO:0000313" key="1">
    <source>
        <dbReference type="EMBL" id="AKM10377.1"/>
    </source>
</evidence>
<dbReference type="OrthoDB" id="8888710at2"/>
<dbReference type="KEGG" id="cna:AB433_11080"/>
<gene>
    <name evidence="1" type="ORF">AB433_11080</name>
</gene>
<dbReference type="RefSeq" id="WP_047821035.1">
    <property type="nucleotide sequence ID" value="NZ_CP011770.1"/>
</dbReference>
<dbReference type="AlphaFoldDB" id="A0A0G3XGP3"/>
<name>A0A0G3XGP3_9SPHN</name>
<reference evidence="1 2" key="1">
    <citation type="submission" date="2015-06" db="EMBL/GenBank/DDBJ databases">
        <authorList>
            <person name="Zeng Y."/>
            <person name="Huang Y."/>
        </authorList>
    </citation>
    <scope>NUCLEOTIDE SEQUENCE [LARGE SCALE GENOMIC DNA]</scope>
    <source>
        <strain evidence="1 2">PQ-2</strain>
    </source>
</reference>
<sequence length="238" mass="26197">MSQHAVLDPQAHRDLRVAMQPDAELGDAVMSCVTVPVEFRQVQAHFPILFHKNPADDRFHAVALFGFENGENLFLKDGQWDALYRPLALAIQPFLIGRSADGEGPAQVHIDMAHPRAGHVDGVRLFDDAGEATPYLEDTAGKLGLLDAGYRECADFFAALKAYDLLEPFTLEVELDDGARRSLVGFHIINEDRLRTLDAAALGELHTAGHLMPIFMALASLSHLTDLVARKNRQSVHA</sequence>
<organism evidence="1 2">
    <name type="scientific">Croceicoccus naphthovorans</name>
    <dbReference type="NCBI Taxonomy" id="1348774"/>
    <lineage>
        <taxon>Bacteria</taxon>
        <taxon>Pseudomonadati</taxon>
        <taxon>Pseudomonadota</taxon>
        <taxon>Alphaproteobacteria</taxon>
        <taxon>Sphingomonadales</taxon>
        <taxon>Erythrobacteraceae</taxon>
        <taxon>Croceicoccus</taxon>
    </lineage>
</organism>
<dbReference type="InterPro" id="IPR010836">
    <property type="entry name" value="SapC"/>
</dbReference>
<dbReference type="Proteomes" id="UP000035287">
    <property type="component" value="Chromosome"/>
</dbReference>
<proteinExistence type="predicted"/>
<dbReference type="PATRIC" id="fig|1348774.3.peg.2334"/>
<evidence type="ECO:0000313" key="2">
    <source>
        <dbReference type="Proteomes" id="UP000035287"/>
    </source>
</evidence>
<dbReference type="EMBL" id="CP011770">
    <property type="protein sequence ID" value="AKM10377.1"/>
    <property type="molecule type" value="Genomic_DNA"/>
</dbReference>
<dbReference type="Pfam" id="PF07277">
    <property type="entry name" value="SapC"/>
    <property type="match status" value="1"/>
</dbReference>
<accession>A0A0G3XGP3</accession>
<dbReference type="STRING" id="1348774.AB433_11080"/>